<dbReference type="GO" id="GO:0033290">
    <property type="term" value="C:eukaryotic 48S preinitiation complex"/>
    <property type="evidence" value="ECO:0007669"/>
    <property type="project" value="UniProtKB-UniRule"/>
</dbReference>
<dbReference type="Gene3D" id="1.25.40.250">
    <property type="entry name" value="ARM repeat, domain 1"/>
    <property type="match status" value="1"/>
</dbReference>
<dbReference type="GO" id="GO:0003743">
    <property type="term" value="F:translation initiation factor activity"/>
    <property type="evidence" value="ECO:0007669"/>
    <property type="project" value="UniProtKB-UniRule"/>
</dbReference>
<evidence type="ECO:0000256" key="2">
    <source>
        <dbReference type="ARBA" id="ARBA00022540"/>
    </source>
</evidence>
<dbReference type="GO" id="GO:0005852">
    <property type="term" value="C:eukaryotic translation initiation factor 3 complex"/>
    <property type="evidence" value="ECO:0007669"/>
    <property type="project" value="UniProtKB-UniRule"/>
</dbReference>
<evidence type="ECO:0000256" key="1">
    <source>
        <dbReference type="ARBA" id="ARBA00022490"/>
    </source>
</evidence>
<dbReference type="SUPFAM" id="SSF46785">
    <property type="entry name" value="Winged helix' DNA-binding domain"/>
    <property type="match status" value="1"/>
</dbReference>
<comment type="similarity">
    <text evidence="4">Belongs to the eIF-3 subunit K family.</text>
</comment>
<dbReference type="GO" id="GO:0016282">
    <property type="term" value="C:eukaryotic 43S preinitiation complex"/>
    <property type="evidence" value="ECO:0007669"/>
    <property type="project" value="UniProtKB-UniRule"/>
</dbReference>
<dbReference type="InterPro" id="IPR016020">
    <property type="entry name" value="Transl_init_fac_sub12_N_euk"/>
</dbReference>
<dbReference type="HAMAP" id="MF_03010">
    <property type="entry name" value="eIF3k"/>
    <property type="match status" value="1"/>
</dbReference>
<evidence type="ECO:0000256" key="3">
    <source>
        <dbReference type="ARBA" id="ARBA00022917"/>
    </source>
</evidence>
<evidence type="ECO:0000313" key="7">
    <source>
        <dbReference type="Proteomes" id="UP001153365"/>
    </source>
</evidence>
<dbReference type="InterPro" id="IPR000717">
    <property type="entry name" value="PCI_dom"/>
</dbReference>
<dbReference type="InterPro" id="IPR036390">
    <property type="entry name" value="WH_DNA-bd_sf"/>
</dbReference>
<dbReference type="GO" id="GO:0003723">
    <property type="term" value="F:RNA binding"/>
    <property type="evidence" value="ECO:0007669"/>
    <property type="project" value="UniProtKB-UniRule"/>
</dbReference>
<keyword evidence="7" id="KW-1185">Reference proteome</keyword>
<protein>
    <recommendedName>
        <fullName evidence="4">Eukaryotic translation initiation factor 3 subunit K</fullName>
        <shortName evidence="4">eIF3k</shortName>
    </recommendedName>
    <alternativeName>
        <fullName evidence="4">eIF-3 p25</fullName>
    </alternativeName>
</protein>
<keyword evidence="2 4" id="KW-0396">Initiation factor</keyword>
<dbReference type="InterPro" id="IPR033464">
    <property type="entry name" value="CSN8_PSD8_EIF3K"/>
</dbReference>
<comment type="caution">
    <text evidence="6">The sequence shown here is derived from an EMBL/GenBank/DDBJ whole genome shotgun (WGS) entry which is preliminary data.</text>
</comment>
<reference evidence="6" key="1">
    <citation type="submission" date="2022-06" db="EMBL/GenBank/DDBJ databases">
        <authorList>
            <consortium name="SYNGENTA / RWTH Aachen University"/>
        </authorList>
    </citation>
    <scope>NUCLEOTIDE SEQUENCE</scope>
</reference>
<keyword evidence="3 4" id="KW-0648">Protein biosynthesis</keyword>
<gene>
    <name evidence="6" type="ORF">PPACK8108_LOCUS6139</name>
</gene>
<evidence type="ECO:0000256" key="4">
    <source>
        <dbReference type="HAMAP-Rule" id="MF_03010"/>
    </source>
</evidence>
<organism evidence="6 7">
    <name type="scientific">Phakopsora pachyrhizi</name>
    <name type="common">Asian soybean rust disease fungus</name>
    <dbReference type="NCBI Taxonomy" id="170000"/>
    <lineage>
        <taxon>Eukaryota</taxon>
        <taxon>Fungi</taxon>
        <taxon>Dikarya</taxon>
        <taxon>Basidiomycota</taxon>
        <taxon>Pucciniomycotina</taxon>
        <taxon>Pucciniomycetes</taxon>
        <taxon>Pucciniales</taxon>
        <taxon>Phakopsoraceae</taxon>
        <taxon>Phakopsora</taxon>
    </lineage>
</organism>
<dbReference type="GO" id="GO:0001732">
    <property type="term" value="P:formation of cytoplasmic translation initiation complex"/>
    <property type="evidence" value="ECO:0007669"/>
    <property type="project" value="UniProtKB-UniRule"/>
</dbReference>
<dbReference type="Pfam" id="PF10075">
    <property type="entry name" value="CSN8_PSD8_EIF3K"/>
    <property type="match status" value="1"/>
</dbReference>
<feature type="domain" description="PCI" evidence="5">
    <location>
        <begin position="59"/>
        <end position="248"/>
    </location>
</feature>
<dbReference type="InterPro" id="IPR036388">
    <property type="entry name" value="WH-like_DNA-bd_sf"/>
</dbReference>
<comment type="function">
    <text evidence="4">Component of the eukaryotic translation initiation factor 3 (eIF-3) complex, which is involved in protein synthesis of a specialized repertoire of mRNAs and, together with other initiation factors, stimulates binding of mRNA and methionyl-tRNAi to the 40S ribosome. The eIF-3 complex specifically targets and initiates translation of a subset of mRNAs involved in cell proliferation.</text>
</comment>
<evidence type="ECO:0000313" key="6">
    <source>
        <dbReference type="EMBL" id="CAH7671367.1"/>
    </source>
</evidence>
<evidence type="ECO:0000259" key="5">
    <source>
        <dbReference type="PROSITE" id="PS50250"/>
    </source>
</evidence>
<dbReference type="Proteomes" id="UP001153365">
    <property type="component" value="Unassembled WGS sequence"/>
</dbReference>
<dbReference type="GO" id="GO:0043022">
    <property type="term" value="F:ribosome binding"/>
    <property type="evidence" value="ECO:0007669"/>
    <property type="project" value="InterPro"/>
</dbReference>
<dbReference type="Gene3D" id="1.10.10.10">
    <property type="entry name" value="Winged helix-like DNA-binding domain superfamily/Winged helix DNA-binding domain"/>
    <property type="match status" value="1"/>
</dbReference>
<dbReference type="EMBL" id="CALTRL010001177">
    <property type="protein sequence ID" value="CAH7671367.1"/>
    <property type="molecule type" value="Genomic_DNA"/>
</dbReference>
<accession>A0AAV0AQR5</accession>
<keyword evidence="1 4" id="KW-0963">Cytoplasm</keyword>
<sequence length="273" mass="30716">MATGSSADPKSLSATHFWLNPPKRPKAIESLVLGVERYDPAQVQVLEDYLAQQFNEVFYDPLANLATLKLYQFNPDLVPLAAENPSNPIEAIHDSITIKILMLSITHRPFDSDFSLGLSMCGDRMSNLVTPQATLNLVSLLSQLSSTLQSRRFPAFWKLIASQDFEQLIPIIESIVDFDNLIRRSISKSVASCFKSISTDRLQNYLGYTNVEQVNCWIKEIGWSLVDGKARIPDNADNCPVTSIIRENTTLSGKLLVTNVIYSCWVFFCFYNH</sequence>
<dbReference type="InterPro" id="IPR016024">
    <property type="entry name" value="ARM-type_fold"/>
</dbReference>
<dbReference type="GO" id="GO:0006446">
    <property type="term" value="P:regulation of translational initiation"/>
    <property type="evidence" value="ECO:0007669"/>
    <property type="project" value="InterPro"/>
</dbReference>
<dbReference type="PANTHER" id="PTHR13022">
    <property type="entry name" value="EUKARYOTIC TRANSLATION INITIATION FACTOR 3 SUBUNIT 11"/>
    <property type="match status" value="1"/>
</dbReference>
<dbReference type="PANTHER" id="PTHR13022:SF0">
    <property type="entry name" value="EUKARYOTIC TRANSLATION INITIATION FACTOR 3 SUBUNIT K"/>
    <property type="match status" value="1"/>
</dbReference>
<dbReference type="PROSITE" id="PS50250">
    <property type="entry name" value="PCI"/>
    <property type="match status" value="1"/>
</dbReference>
<name>A0AAV0AQR5_PHAPC</name>
<comment type="subcellular location">
    <subcellularLocation>
        <location evidence="4">Cytoplasm</location>
    </subcellularLocation>
</comment>
<proteinExistence type="inferred from homology"/>
<dbReference type="SUPFAM" id="SSF48371">
    <property type="entry name" value="ARM repeat"/>
    <property type="match status" value="1"/>
</dbReference>
<comment type="subunit">
    <text evidence="4">Component of the eukaryotic translation initiation factor 3 (eIF-3) complex.</text>
</comment>
<dbReference type="AlphaFoldDB" id="A0AAV0AQR5"/>
<dbReference type="InterPro" id="IPR009374">
    <property type="entry name" value="eIF3k"/>
</dbReference>